<protein>
    <submittedName>
        <fullName evidence="1">Uncharacterized protein</fullName>
    </submittedName>
</protein>
<dbReference type="AlphaFoldDB" id="S0AU48"/>
<gene>
    <name evidence="1" type="ORF">FACI_IFERC00001G1929</name>
</gene>
<evidence type="ECO:0000313" key="2">
    <source>
        <dbReference type="Proteomes" id="UP000014660"/>
    </source>
</evidence>
<dbReference type="RefSeq" id="WP_009888124.1">
    <property type="nucleotide sequence ID" value="NC_021592.1"/>
</dbReference>
<sequence length="62" mass="7267">MKMLEGNTTTFEDKKIRKKTDDIVKELLETKEVISTTKKPKHNVDYLVGEYNGKLIYTYAKK</sequence>
<evidence type="ECO:0000313" key="1">
    <source>
        <dbReference type="EMBL" id="AGO61905.1"/>
    </source>
</evidence>
<organism evidence="1 2">
    <name type="scientific">Ferroplasma acidarmanus Fer1</name>
    <dbReference type="NCBI Taxonomy" id="333146"/>
    <lineage>
        <taxon>Archaea</taxon>
        <taxon>Methanobacteriati</taxon>
        <taxon>Thermoplasmatota</taxon>
        <taxon>Thermoplasmata</taxon>
        <taxon>Thermoplasmatales</taxon>
        <taxon>Ferroplasmaceae</taxon>
        <taxon>Ferroplasma</taxon>
    </lineage>
</organism>
<proteinExistence type="predicted"/>
<reference evidence="1 2" key="1">
    <citation type="journal article" date="2007" name="Proc. Natl. Acad. Sci. U.S.A.">
        <title>Genome dynamics in a natural archaeal population.</title>
        <authorList>
            <person name="Allen E.E."/>
            <person name="Tyson G.W."/>
            <person name="Whitaker R.J."/>
            <person name="Detter J.C."/>
            <person name="Richardson P.M."/>
            <person name="Banfield J.F."/>
        </authorList>
    </citation>
    <scope>NUCLEOTIDE SEQUENCE [LARGE SCALE GENOMIC DNA]</scope>
    <source>
        <strain evidence="2">fer1</strain>
    </source>
</reference>
<dbReference type="GeneID" id="16026119"/>
<dbReference type="EMBL" id="CP004145">
    <property type="protein sequence ID" value="AGO61905.1"/>
    <property type="molecule type" value="Genomic_DNA"/>
</dbReference>
<name>S0AU48_FERAC</name>
<dbReference type="HOGENOM" id="CLU_2893077_0_0_2"/>
<accession>S0AU48</accession>
<keyword evidence="2" id="KW-1185">Reference proteome</keyword>
<dbReference type="KEGG" id="fac:FACI_IFERC01G1929"/>
<dbReference type="Proteomes" id="UP000014660">
    <property type="component" value="Chromosome"/>
</dbReference>